<reference evidence="7 8" key="1">
    <citation type="journal article" date="2021" name="BMC Genomics">
        <title>Datura genome reveals duplications of psychoactive alkaloid biosynthetic genes and high mutation rate following tissue culture.</title>
        <authorList>
            <person name="Rajewski A."/>
            <person name="Carter-House D."/>
            <person name="Stajich J."/>
            <person name="Litt A."/>
        </authorList>
    </citation>
    <scope>NUCLEOTIDE SEQUENCE [LARGE SCALE GENOMIC DNA]</scope>
    <source>
        <strain evidence="7">AR-01</strain>
    </source>
</reference>
<evidence type="ECO:0000256" key="5">
    <source>
        <dbReference type="RuleBase" id="RU369093"/>
    </source>
</evidence>
<keyword evidence="8" id="KW-1185">Reference proteome</keyword>
<dbReference type="EC" id="2.3.2.27" evidence="5"/>
<evidence type="ECO:0000256" key="4">
    <source>
        <dbReference type="ARBA" id="ARBA00022786"/>
    </source>
</evidence>
<dbReference type="SUPFAM" id="SSF57850">
    <property type="entry name" value="RING/U-box"/>
    <property type="match status" value="1"/>
</dbReference>
<comment type="catalytic activity">
    <reaction evidence="1 5">
        <text>S-ubiquitinyl-[E2 ubiquitin-conjugating enzyme]-L-cysteine + [acceptor protein]-L-lysine = [E2 ubiquitin-conjugating enzyme]-L-cysteine + N(6)-ubiquitinyl-[acceptor protein]-L-lysine.</text>
        <dbReference type="EC" id="2.3.2.27"/>
    </reaction>
</comment>
<comment type="pathway">
    <text evidence="2 5">Protein modification; protein ubiquitination.</text>
</comment>
<dbReference type="Pfam" id="PF04564">
    <property type="entry name" value="U-box"/>
    <property type="match status" value="1"/>
</dbReference>
<dbReference type="PROSITE" id="PS51698">
    <property type="entry name" value="U_BOX"/>
    <property type="match status" value="1"/>
</dbReference>
<dbReference type="Gene3D" id="1.25.10.10">
    <property type="entry name" value="Leucine-rich Repeat Variant"/>
    <property type="match status" value="1"/>
</dbReference>
<dbReference type="PANTHER" id="PTHR22849:SF139">
    <property type="entry name" value="U-BOX DOMAIN-CONTAINING PROTEIN"/>
    <property type="match status" value="1"/>
</dbReference>
<comment type="caution">
    <text evidence="7">The sequence shown here is derived from an EMBL/GenBank/DDBJ whole genome shotgun (WGS) entry which is preliminary data.</text>
</comment>
<evidence type="ECO:0000256" key="2">
    <source>
        <dbReference type="ARBA" id="ARBA00004906"/>
    </source>
</evidence>
<dbReference type="InterPro" id="IPR058678">
    <property type="entry name" value="ARM_PUB"/>
</dbReference>
<comment type="function">
    <text evidence="5">Functions as an E3 ubiquitin ligase.</text>
</comment>
<evidence type="ECO:0000256" key="3">
    <source>
        <dbReference type="ARBA" id="ARBA00022679"/>
    </source>
</evidence>
<dbReference type="InterPro" id="IPR045185">
    <property type="entry name" value="PUB22/23/24-like"/>
</dbReference>
<dbReference type="InterPro" id="IPR003613">
    <property type="entry name" value="Ubox_domain"/>
</dbReference>
<name>A0ABS8UQY5_DATST</name>
<dbReference type="InterPro" id="IPR011989">
    <property type="entry name" value="ARM-like"/>
</dbReference>
<gene>
    <name evidence="7" type="ORF">HAX54_020379</name>
</gene>
<proteinExistence type="predicted"/>
<keyword evidence="3 5" id="KW-0808">Transferase</keyword>
<protein>
    <recommendedName>
        <fullName evidence="5 6">U-box domain-containing protein</fullName>
        <ecNumber evidence="5">2.3.2.27</ecNumber>
    </recommendedName>
    <alternativeName>
        <fullName evidence="5">RING-type E3 ubiquitin transferase PUB</fullName>
    </alternativeName>
</protein>
<sequence length="455" mass="50657">MISTWRKKRREKRVNAKRGLVKNTNMELMIPSQFTCPISLDLMKDPVTLWTGITYDRENIEKWIYEGGNQTCPITNQELKCGGSGIDDPVLIPNHSIRKMIQQWCVENKEHGIERIPTPRIPVSSSDVSELLEKITNSSKSETQDSDLCRELAIRVKNLASESDRNKCCFVTNGIGKVLSAAFLELSEGKNAKDASTGEVILSTLTLFSPLDVKSKSILGSISSLCWISWFLKNGSLSSRRNAVLVLREILKMEEAHDKVEILLTIDGALEGLVKLVKEPICPTTTKASLSTIYHMVNSSSQSSKSRFVDVGLVELLLEILVDCDKSICEKALGVLDGILSICEEGVERAYSYALTVPVLVKKLLKVSDLVTEFSVSILWMIFKNEKRGNNNGDCVLVVEALQVGAFQKLLLLLQVGCSETTKEKASQLLKLLNVHRDRGECVDSLDFKSLKRTF</sequence>
<dbReference type="InterPro" id="IPR013083">
    <property type="entry name" value="Znf_RING/FYVE/PHD"/>
</dbReference>
<dbReference type="Pfam" id="PF25598">
    <property type="entry name" value="ARM_PUB"/>
    <property type="match status" value="1"/>
</dbReference>
<dbReference type="SUPFAM" id="SSF48371">
    <property type="entry name" value="ARM repeat"/>
    <property type="match status" value="1"/>
</dbReference>
<dbReference type="Gene3D" id="3.30.40.10">
    <property type="entry name" value="Zinc/RING finger domain, C3HC4 (zinc finger)"/>
    <property type="match status" value="1"/>
</dbReference>
<dbReference type="CDD" id="cd16664">
    <property type="entry name" value="RING-Ubox_PUB"/>
    <property type="match status" value="1"/>
</dbReference>
<feature type="domain" description="U-box" evidence="6">
    <location>
        <begin position="29"/>
        <end position="111"/>
    </location>
</feature>
<accession>A0ABS8UQY5</accession>
<evidence type="ECO:0000259" key="6">
    <source>
        <dbReference type="PROSITE" id="PS51698"/>
    </source>
</evidence>
<dbReference type="InterPro" id="IPR045210">
    <property type="entry name" value="RING-Ubox_PUB"/>
</dbReference>
<dbReference type="EMBL" id="JACEIK010002460">
    <property type="protein sequence ID" value="MCD9561322.1"/>
    <property type="molecule type" value="Genomic_DNA"/>
</dbReference>
<dbReference type="PANTHER" id="PTHR22849">
    <property type="entry name" value="WDSAM1 PROTEIN"/>
    <property type="match status" value="1"/>
</dbReference>
<dbReference type="InterPro" id="IPR016024">
    <property type="entry name" value="ARM-type_fold"/>
</dbReference>
<evidence type="ECO:0000256" key="1">
    <source>
        <dbReference type="ARBA" id="ARBA00000900"/>
    </source>
</evidence>
<keyword evidence="4 5" id="KW-0833">Ubl conjugation pathway</keyword>
<evidence type="ECO:0000313" key="7">
    <source>
        <dbReference type="EMBL" id="MCD9561322.1"/>
    </source>
</evidence>
<dbReference type="SMART" id="SM00504">
    <property type="entry name" value="Ubox"/>
    <property type="match status" value="1"/>
</dbReference>
<dbReference type="Proteomes" id="UP000823775">
    <property type="component" value="Unassembled WGS sequence"/>
</dbReference>
<organism evidence="7 8">
    <name type="scientific">Datura stramonium</name>
    <name type="common">Jimsonweed</name>
    <name type="synonym">Common thornapple</name>
    <dbReference type="NCBI Taxonomy" id="4076"/>
    <lineage>
        <taxon>Eukaryota</taxon>
        <taxon>Viridiplantae</taxon>
        <taxon>Streptophyta</taxon>
        <taxon>Embryophyta</taxon>
        <taxon>Tracheophyta</taxon>
        <taxon>Spermatophyta</taxon>
        <taxon>Magnoliopsida</taxon>
        <taxon>eudicotyledons</taxon>
        <taxon>Gunneridae</taxon>
        <taxon>Pentapetalae</taxon>
        <taxon>asterids</taxon>
        <taxon>lamiids</taxon>
        <taxon>Solanales</taxon>
        <taxon>Solanaceae</taxon>
        <taxon>Solanoideae</taxon>
        <taxon>Datureae</taxon>
        <taxon>Datura</taxon>
    </lineage>
</organism>
<evidence type="ECO:0000313" key="8">
    <source>
        <dbReference type="Proteomes" id="UP000823775"/>
    </source>
</evidence>